<comment type="caution">
    <text evidence="1">The sequence shown here is derived from an EMBL/GenBank/DDBJ whole genome shotgun (WGS) entry which is preliminary data.</text>
</comment>
<keyword evidence="2" id="KW-1185">Reference proteome</keyword>
<dbReference type="Proteomes" id="UP000821837">
    <property type="component" value="Chromosome 3"/>
</dbReference>
<protein>
    <submittedName>
        <fullName evidence="1">Uncharacterized protein</fullName>
    </submittedName>
</protein>
<evidence type="ECO:0000313" key="2">
    <source>
        <dbReference type="Proteomes" id="UP000821837"/>
    </source>
</evidence>
<dbReference type="EMBL" id="JABSTV010001249">
    <property type="protein sequence ID" value="KAH7963550.1"/>
    <property type="molecule type" value="Genomic_DNA"/>
</dbReference>
<dbReference type="AlphaFoldDB" id="A0A9D4Q3Q4"/>
<name>A0A9D4Q3Q4_RHISA</name>
<reference evidence="1" key="1">
    <citation type="journal article" date="2020" name="Cell">
        <title>Large-Scale Comparative Analyses of Tick Genomes Elucidate Their Genetic Diversity and Vector Capacities.</title>
        <authorList>
            <consortium name="Tick Genome and Microbiome Consortium (TIGMIC)"/>
            <person name="Jia N."/>
            <person name="Wang J."/>
            <person name="Shi W."/>
            <person name="Du L."/>
            <person name="Sun Y."/>
            <person name="Zhan W."/>
            <person name="Jiang J.F."/>
            <person name="Wang Q."/>
            <person name="Zhang B."/>
            <person name="Ji P."/>
            <person name="Bell-Sakyi L."/>
            <person name="Cui X.M."/>
            <person name="Yuan T.T."/>
            <person name="Jiang B.G."/>
            <person name="Yang W.F."/>
            <person name="Lam T.T."/>
            <person name="Chang Q.C."/>
            <person name="Ding S.J."/>
            <person name="Wang X.J."/>
            <person name="Zhu J.G."/>
            <person name="Ruan X.D."/>
            <person name="Zhao L."/>
            <person name="Wei J.T."/>
            <person name="Ye R.Z."/>
            <person name="Que T.C."/>
            <person name="Du C.H."/>
            <person name="Zhou Y.H."/>
            <person name="Cheng J.X."/>
            <person name="Dai P.F."/>
            <person name="Guo W.B."/>
            <person name="Han X.H."/>
            <person name="Huang E.J."/>
            <person name="Li L.F."/>
            <person name="Wei W."/>
            <person name="Gao Y.C."/>
            <person name="Liu J.Z."/>
            <person name="Shao H.Z."/>
            <person name="Wang X."/>
            <person name="Wang C.C."/>
            <person name="Yang T.C."/>
            <person name="Huo Q.B."/>
            <person name="Li W."/>
            <person name="Chen H.Y."/>
            <person name="Chen S.E."/>
            <person name="Zhou L.G."/>
            <person name="Ni X.B."/>
            <person name="Tian J.H."/>
            <person name="Sheng Y."/>
            <person name="Liu T."/>
            <person name="Pan Y.S."/>
            <person name="Xia L.Y."/>
            <person name="Li J."/>
            <person name="Zhao F."/>
            <person name="Cao W.C."/>
        </authorList>
    </citation>
    <scope>NUCLEOTIDE SEQUENCE</scope>
    <source>
        <strain evidence="1">Rsan-2018</strain>
    </source>
</reference>
<proteinExistence type="predicted"/>
<gene>
    <name evidence="1" type="ORF">HPB52_021626</name>
</gene>
<evidence type="ECO:0000313" key="1">
    <source>
        <dbReference type="EMBL" id="KAH7963550.1"/>
    </source>
</evidence>
<organism evidence="1 2">
    <name type="scientific">Rhipicephalus sanguineus</name>
    <name type="common">Brown dog tick</name>
    <name type="synonym">Ixodes sanguineus</name>
    <dbReference type="NCBI Taxonomy" id="34632"/>
    <lineage>
        <taxon>Eukaryota</taxon>
        <taxon>Metazoa</taxon>
        <taxon>Ecdysozoa</taxon>
        <taxon>Arthropoda</taxon>
        <taxon>Chelicerata</taxon>
        <taxon>Arachnida</taxon>
        <taxon>Acari</taxon>
        <taxon>Parasitiformes</taxon>
        <taxon>Ixodida</taxon>
        <taxon>Ixodoidea</taxon>
        <taxon>Ixodidae</taxon>
        <taxon>Rhipicephalinae</taxon>
        <taxon>Rhipicephalus</taxon>
        <taxon>Rhipicephalus</taxon>
    </lineage>
</organism>
<sequence>MCAARTCKCLAACHQELLRHWLLVLRKVCRAVPRSHTTPALAGHFVGPSMLWRPGAHFVEYPEDREHAALATVVRCLILFLDDVWNNGDEKARTAIFLARESAVAATPFAMRSASQFVDSLERESRRQAELRNMIEEPKARCGRSVHTWPGRRSSASVSKVATFPRCAHLDETGFPSLRDEEYLYPDWAFQPLATTSNPPCPDL</sequence>
<reference evidence="1" key="2">
    <citation type="submission" date="2021-09" db="EMBL/GenBank/DDBJ databases">
        <authorList>
            <person name="Jia N."/>
            <person name="Wang J."/>
            <person name="Shi W."/>
            <person name="Du L."/>
            <person name="Sun Y."/>
            <person name="Zhan W."/>
            <person name="Jiang J."/>
            <person name="Wang Q."/>
            <person name="Zhang B."/>
            <person name="Ji P."/>
            <person name="Sakyi L.B."/>
            <person name="Cui X."/>
            <person name="Yuan T."/>
            <person name="Jiang B."/>
            <person name="Yang W."/>
            <person name="Lam T.T.-Y."/>
            <person name="Chang Q."/>
            <person name="Ding S."/>
            <person name="Wang X."/>
            <person name="Zhu J."/>
            <person name="Ruan X."/>
            <person name="Zhao L."/>
            <person name="Wei J."/>
            <person name="Que T."/>
            <person name="Du C."/>
            <person name="Cheng J."/>
            <person name="Dai P."/>
            <person name="Han X."/>
            <person name="Huang E."/>
            <person name="Gao Y."/>
            <person name="Liu J."/>
            <person name="Shao H."/>
            <person name="Ye R."/>
            <person name="Li L."/>
            <person name="Wei W."/>
            <person name="Wang X."/>
            <person name="Wang C."/>
            <person name="Huo Q."/>
            <person name="Li W."/>
            <person name="Guo W."/>
            <person name="Chen H."/>
            <person name="Chen S."/>
            <person name="Zhou L."/>
            <person name="Zhou L."/>
            <person name="Ni X."/>
            <person name="Tian J."/>
            <person name="Zhou Y."/>
            <person name="Sheng Y."/>
            <person name="Liu T."/>
            <person name="Pan Y."/>
            <person name="Xia L."/>
            <person name="Li J."/>
            <person name="Zhao F."/>
            <person name="Cao W."/>
        </authorList>
    </citation>
    <scope>NUCLEOTIDE SEQUENCE</scope>
    <source>
        <strain evidence="1">Rsan-2018</strain>
        <tissue evidence="1">Larvae</tissue>
    </source>
</reference>
<accession>A0A9D4Q3Q4</accession>
<dbReference type="VEuPathDB" id="VectorBase:RSAN_032837"/>